<comment type="similarity">
    <text evidence="1">Belongs to the type-I restriction system S methylase family.</text>
</comment>
<evidence type="ECO:0000313" key="6">
    <source>
        <dbReference type="EMBL" id="RUT78946.1"/>
    </source>
</evidence>
<gene>
    <name evidence="6" type="ORF">DLK05_05545</name>
</gene>
<reference evidence="6 7" key="1">
    <citation type="submission" date="2018-11" db="EMBL/GenBank/DDBJ databases">
        <title>Parancylomarina longa gen. nov., sp. nov., isolated from sediments of southern Okinawa.</title>
        <authorList>
            <person name="Fu T."/>
        </authorList>
    </citation>
    <scope>NUCLEOTIDE SEQUENCE [LARGE SCALE GENOMIC DNA]</scope>
    <source>
        <strain evidence="6 7">T3-2 S1-C</strain>
    </source>
</reference>
<dbReference type="AlphaFoldDB" id="A0A434AWZ0"/>
<keyword evidence="6" id="KW-0378">Hydrolase</keyword>
<feature type="region of interest" description="Disordered" evidence="4">
    <location>
        <begin position="445"/>
        <end position="475"/>
    </location>
</feature>
<sequence length="475" mass="54523">MKNNLPERWCGSKLEEILVFVLGGDWGKDPSIQNKDFSNALCIRGSELKNWQRDKGRSAALRSIKITSLEKRRLKENDILLEISGGGPDQPVGRTVVIDKEVLNIEPGLPKVCTNFFRLLRPSSNINSTFLNYYLQSFYKSGEVVKYQGGSNNLRNLKFKDYKKISIPIPPILEQNKIAERLDIIMDELKTTHTKLDVFPKIIKDFRQSVLHKAFSGELTKMWRKGSNLHDKKENKQLIDLLSERPRNGFSPKGVDFVTNVKSLSLGATTSGKFDPSKKKYLDIDRPSKDSHLWLKNGDLLVQRSNSLDYVGVSAIYDGIDDDFIYPDLMMKLRLKDKNLTNYIYYQLSSIRVREYFRKNASGTAGNMPKINQRIVSETPIVLYSEEEQQEIVRRIEELFAIADQLEVKCKLAKEKLVVLPYAILDKAFRGELLSEKELENIRKSPDWESSEKLLDRINEEKNEGASIPKKGVRK</sequence>
<protein>
    <submittedName>
        <fullName evidence="6">Type I restriction endonuclease subunit S</fullName>
    </submittedName>
</protein>
<organism evidence="6 7">
    <name type="scientific">Ancylomarina longa</name>
    <dbReference type="NCBI Taxonomy" id="2487017"/>
    <lineage>
        <taxon>Bacteria</taxon>
        <taxon>Pseudomonadati</taxon>
        <taxon>Bacteroidota</taxon>
        <taxon>Bacteroidia</taxon>
        <taxon>Marinilabiliales</taxon>
        <taxon>Marinifilaceae</taxon>
        <taxon>Ancylomarina</taxon>
    </lineage>
</organism>
<dbReference type="EMBL" id="RJJX01000005">
    <property type="protein sequence ID" value="RUT78946.1"/>
    <property type="molecule type" value="Genomic_DNA"/>
</dbReference>
<keyword evidence="2" id="KW-0680">Restriction system</keyword>
<dbReference type="SUPFAM" id="SSF116734">
    <property type="entry name" value="DNA methylase specificity domain"/>
    <property type="match status" value="2"/>
</dbReference>
<keyword evidence="7" id="KW-1185">Reference proteome</keyword>
<feature type="domain" description="Type I restriction modification DNA specificity" evidence="5">
    <location>
        <begin position="296"/>
        <end position="406"/>
    </location>
</feature>
<comment type="caution">
    <text evidence="6">The sequence shown here is derived from an EMBL/GenBank/DDBJ whole genome shotgun (WGS) entry which is preliminary data.</text>
</comment>
<accession>A0A434AWZ0</accession>
<dbReference type="GO" id="GO:0004519">
    <property type="term" value="F:endonuclease activity"/>
    <property type="evidence" value="ECO:0007669"/>
    <property type="project" value="UniProtKB-KW"/>
</dbReference>
<evidence type="ECO:0000313" key="7">
    <source>
        <dbReference type="Proteomes" id="UP000282985"/>
    </source>
</evidence>
<dbReference type="PANTHER" id="PTHR43140">
    <property type="entry name" value="TYPE-1 RESTRICTION ENZYME ECOKI SPECIFICITY PROTEIN"/>
    <property type="match status" value="1"/>
</dbReference>
<dbReference type="OrthoDB" id="9816225at2"/>
<keyword evidence="6" id="KW-0255">Endonuclease</keyword>
<dbReference type="CDD" id="cd17261">
    <property type="entry name" value="RMtype1_S_EcoKI-TRD2-CR2_like"/>
    <property type="match status" value="1"/>
</dbReference>
<evidence type="ECO:0000256" key="4">
    <source>
        <dbReference type="SAM" id="MobiDB-lite"/>
    </source>
</evidence>
<proteinExistence type="inferred from homology"/>
<evidence type="ECO:0000256" key="3">
    <source>
        <dbReference type="ARBA" id="ARBA00023125"/>
    </source>
</evidence>
<dbReference type="Pfam" id="PF01420">
    <property type="entry name" value="Methylase_S"/>
    <property type="match status" value="2"/>
</dbReference>
<feature type="compositionally biased region" description="Basic and acidic residues" evidence="4">
    <location>
        <begin position="445"/>
        <end position="464"/>
    </location>
</feature>
<dbReference type="RefSeq" id="WP_127343003.1">
    <property type="nucleotide sequence ID" value="NZ_RJJX01000005.1"/>
</dbReference>
<dbReference type="PANTHER" id="PTHR43140:SF1">
    <property type="entry name" value="TYPE I RESTRICTION ENZYME ECOKI SPECIFICITY SUBUNIT"/>
    <property type="match status" value="1"/>
</dbReference>
<evidence type="ECO:0000256" key="1">
    <source>
        <dbReference type="ARBA" id="ARBA00010923"/>
    </source>
</evidence>
<evidence type="ECO:0000256" key="2">
    <source>
        <dbReference type="ARBA" id="ARBA00022747"/>
    </source>
</evidence>
<dbReference type="InterPro" id="IPR000055">
    <property type="entry name" value="Restrct_endonuc_typeI_TRD"/>
</dbReference>
<keyword evidence="6" id="KW-0540">Nuclease</keyword>
<feature type="domain" description="Type I restriction modification DNA specificity" evidence="5">
    <location>
        <begin position="70"/>
        <end position="192"/>
    </location>
</feature>
<evidence type="ECO:0000259" key="5">
    <source>
        <dbReference type="Pfam" id="PF01420"/>
    </source>
</evidence>
<dbReference type="Proteomes" id="UP000282985">
    <property type="component" value="Unassembled WGS sequence"/>
</dbReference>
<name>A0A434AWZ0_9BACT</name>
<dbReference type="InterPro" id="IPR051212">
    <property type="entry name" value="Type-I_RE_S_subunit"/>
</dbReference>
<keyword evidence="3" id="KW-0238">DNA-binding</keyword>
<dbReference type="Gene3D" id="3.90.220.20">
    <property type="entry name" value="DNA methylase specificity domains"/>
    <property type="match status" value="2"/>
</dbReference>
<dbReference type="InterPro" id="IPR044946">
    <property type="entry name" value="Restrct_endonuc_typeI_TRD_sf"/>
</dbReference>
<dbReference type="GO" id="GO:0009307">
    <property type="term" value="P:DNA restriction-modification system"/>
    <property type="evidence" value="ECO:0007669"/>
    <property type="project" value="UniProtKB-KW"/>
</dbReference>
<dbReference type="GO" id="GO:0003677">
    <property type="term" value="F:DNA binding"/>
    <property type="evidence" value="ECO:0007669"/>
    <property type="project" value="UniProtKB-KW"/>
</dbReference>